<dbReference type="STRING" id="983966.A0A0H5C9G2"/>
<dbReference type="OMA" id="DAHNNNK"/>
<dbReference type="PANTHER" id="PTHR28127">
    <property type="entry name" value="RIBOSOME ASSEMBLY PROTEIN 3"/>
    <property type="match status" value="1"/>
</dbReference>
<evidence type="ECO:0000259" key="9">
    <source>
        <dbReference type="Pfam" id="PF14615"/>
    </source>
</evidence>
<evidence type="ECO:0000256" key="1">
    <source>
        <dbReference type="ARBA" id="ARBA00003035"/>
    </source>
</evidence>
<accession>A0A0H5C9G2</accession>
<dbReference type="AlphaFoldDB" id="A0A0H5C9G2"/>
<evidence type="ECO:0000256" key="3">
    <source>
        <dbReference type="ARBA" id="ARBA00006256"/>
    </source>
</evidence>
<comment type="function">
    <text evidence="1">Required for efficient biogenesis of the 60S ribosomal subunit.</text>
</comment>
<dbReference type="Pfam" id="PF14615">
    <property type="entry name" value="Rsa3"/>
    <property type="match status" value="1"/>
</dbReference>
<evidence type="ECO:0000256" key="2">
    <source>
        <dbReference type="ARBA" id="ARBA00004604"/>
    </source>
</evidence>
<dbReference type="Proteomes" id="UP000094389">
    <property type="component" value="Unassembled WGS sequence"/>
</dbReference>
<accession>A0A1E4S339</accession>
<dbReference type="GO" id="GO:0030687">
    <property type="term" value="C:preribosome, large subunit precursor"/>
    <property type="evidence" value="ECO:0007669"/>
    <property type="project" value="TreeGrafter"/>
</dbReference>
<dbReference type="Proteomes" id="UP000038830">
    <property type="component" value="Unassembled WGS sequence"/>
</dbReference>
<dbReference type="EMBL" id="KV453929">
    <property type="protein sequence ID" value="ODV73947.1"/>
    <property type="molecule type" value="Genomic_DNA"/>
</dbReference>
<dbReference type="InterPro" id="IPR028217">
    <property type="entry name" value="Rsa3_C"/>
</dbReference>
<reference evidence="12" key="2">
    <citation type="journal article" date="2015" name="J. Biotechnol.">
        <title>The structure of the Cyberlindnera jadinii genome and its relation to Candida utilis analyzed by the occurrence of single nucleotide polymorphisms.</title>
        <authorList>
            <person name="Rupp O."/>
            <person name="Brinkrolf K."/>
            <person name="Buerth C."/>
            <person name="Kunigo M."/>
            <person name="Schneider J."/>
            <person name="Jaenicke S."/>
            <person name="Goesmann A."/>
            <person name="Puehler A."/>
            <person name="Jaeger K.-E."/>
            <person name="Ernst J.F."/>
        </authorList>
    </citation>
    <scope>NUCLEOTIDE SEQUENCE [LARGE SCALE GENOMIC DNA]</scope>
    <source>
        <strain evidence="12">ATCC 18201 / CBS 1600 / BCRC 20928 / JCM 3617 / NBRC 0987 / NRRL Y-1542</strain>
    </source>
</reference>
<dbReference type="InterPro" id="IPR051898">
    <property type="entry name" value="Ribosome_Assembly_3"/>
</dbReference>
<dbReference type="PANTHER" id="PTHR28127:SF1">
    <property type="entry name" value="RIBOSOME ASSEMBLY PROTEIN 3"/>
    <property type="match status" value="1"/>
</dbReference>
<keyword evidence="13" id="KW-1185">Reference proteome</keyword>
<feature type="compositionally biased region" description="Acidic residues" evidence="8">
    <location>
        <begin position="59"/>
        <end position="72"/>
    </location>
</feature>
<keyword evidence="5" id="KW-0690">Ribosome biogenesis</keyword>
<dbReference type="EMBL" id="CDQK01000007">
    <property type="protein sequence ID" value="CEP25025.1"/>
    <property type="molecule type" value="Genomic_DNA"/>
</dbReference>
<sequence length="184" mass="20300">MGIVPKNDNSTRPNSNRRRRKKRRTEDFSDSSDSSDSSSSSSSDDDQDHTEEVPPSGEVDQDGDFVLEDDEIANIGHHDEGEAKEGEDDSAGIKQKVKLINLTKSALNEGSKTLDTNQVESSLQKGKKTLETDYLSLMFNSYGDDIDKLRSAPDFNERSLTVLANALKNGSNIFDEDTLLAILK</sequence>
<comment type="subcellular location">
    <subcellularLocation>
        <location evidence="2">Nucleus</location>
        <location evidence="2">Nucleolus</location>
    </subcellularLocation>
</comment>
<dbReference type="GO" id="GO:0005730">
    <property type="term" value="C:nucleolus"/>
    <property type="evidence" value="ECO:0007669"/>
    <property type="project" value="UniProtKB-SubCell"/>
</dbReference>
<evidence type="ECO:0000256" key="5">
    <source>
        <dbReference type="ARBA" id="ARBA00022517"/>
    </source>
</evidence>
<evidence type="ECO:0000313" key="11">
    <source>
        <dbReference type="EMBL" id="ODV73947.1"/>
    </source>
</evidence>
<reference evidence="11 13" key="3">
    <citation type="journal article" date="2016" name="Proc. Natl. Acad. Sci. U.S.A.">
        <title>Comparative genomics of biotechnologically important yeasts.</title>
        <authorList>
            <person name="Riley R."/>
            <person name="Haridas S."/>
            <person name="Wolfe K.H."/>
            <person name="Lopes M.R."/>
            <person name="Hittinger C.T."/>
            <person name="Goeker M."/>
            <person name="Salamov A.A."/>
            <person name="Wisecaver J.H."/>
            <person name="Long T.M."/>
            <person name="Calvey C.H."/>
            <person name="Aerts A.L."/>
            <person name="Barry K.W."/>
            <person name="Choi C."/>
            <person name="Clum A."/>
            <person name="Coughlan A.Y."/>
            <person name="Deshpande S."/>
            <person name="Douglass A.P."/>
            <person name="Hanson S.J."/>
            <person name="Klenk H.-P."/>
            <person name="LaButti K.M."/>
            <person name="Lapidus A."/>
            <person name="Lindquist E.A."/>
            <person name="Lipzen A.M."/>
            <person name="Meier-Kolthoff J.P."/>
            <person name="Ohm R.A."/>
            <person name="Otillar R.P."/>
            <person name="Pangilinan J.L."/>
            <person name="Peng Y."/>
            <person name="Rokas A."/>
            <person name="Rosa C.A."/>
            <person name="Scheuner C."/>
            <person name="Sibirny A.A."/>
            <person name="Slot J.C."/>
            <person name="Stielow J.B."/>
            <person name="Sun H."/>
            <person name="Kurtzman C.P."/>
            <person name="Blackwell M."/>
            <person name="Grigoriev I.V."/>
            <person name="Jeffries T.W."/>
        </authorList>
    </citation>
    <scope>NUCLEOTIDE SEQUENCE [LARGE SCALE GENOMIC DNA]</scope>
    <source>
        <strain evidence="13">ATCC 18201 / CBS 1600 / BCRC 20928 / JCM 3617 / NBRC 0987 / NRRL Y-1542</strain>
        <strain evidence="11">NRRL Y-1542</strain>
    </source>
</reference>
<keyword evidence="6" id="KW-0539">Nucleus</keyword>
<evidence type="ECO:0000256" key="7">
    <source>
        <dbReference type="ARBA" id="ARBA00023274"/>
    </source>
</evidence>
<comment type="similarity">
    <text evidence="3">Belongs to the RSA3 family.</text>
</comment>
<feature type="compositionally biased region" description="Low complexity" evidence="8">
    <location>
        <begin position="31"/>
        <end position="42"/>
    </location>
</feature>
<evidence type="ECO:0000313" key="10">
    <source>
        <dbReference type="EMBL" id="CEP25025.1"/>
    </source>
</evidence>
<evidence type="ECO:0000256" key="6">
    <source>
        <dbReference type="ARBA" id="ARBA00023242"/>
    </source>
</evidence>
<evidence type="ECO:0000256" key="8">
    <source>
        <dbReference type="SAM" id="MobiDB-lite"/>
    </source>
</evidence>
<feature type="domain" description="Ribosome-assembly protein 3 C-terminal" evidence="9">
    <location>
        <begin position="131"/>
        <end position="175"/>
    </location>
</feature>
<evidence type="ECO:0000313" key="12">
    <source>
        <dbReference type="Proteomes" id="UP000038830"/>
    </source>
</evidence>
<dbReference type="OrthoDB" id="69550at2759"/>
<evidence type="ECO:0000313" key="13">
    <source>
        <dbReference type="Proteomes" id="UP000094389"/>
    </source>
</evidence>
<feature type="region of interest" description="Disordered" evidence="8">
    <location>
        <begin position="1"/>
        <end position="93"/>
    </location>
</feature>
<keyword evidence="7" id="KW-0687">Ribonucleoprotein</keyword>
<reference evidence="10" key="1">
    <citation type="submission" date="2014-12" db="EMBL/GenBank/DDBJ databases">
        <authorList>
            <person name="Jaenicke S."/>
        </authorList>
    </citation>
    <scope>NUCLEOTIDE SEQUENCE [LARGE SCALE GENOMIC DNA]</scope>
    <source>
        <strain evidence="10">CBS1600</strain>
    </source>
</reference>
<organism evidence="10 12">
    <name type="scientific">Cyberlindnera jadinii (strain ATCC 18201 / CBS 1600 / BCRC 20928 / JCM 3617 / NBRC 0987 / NRRL Y-1542)</name>
    <name type="common">Torula yeast</name>
    <name type="synonym">Candida utilis</name>
    <dbReference type="NCBI Taxonomy" id="983966"/>
    <lineage>
        <taxon>Eukaryota</taxon>
        <taxon>Fungi</taxon>
        <taxon>Dikarya</taxon>
        <taxon>Ascomycota</taxon>
        <taxon>Saccharomycotina</taxon>
        <taxon>Saccharomycetes</taxon>
        <taxon>Phaffomycetales</taxon>
        <taxon>Phaffomycetaceae</taxon>
        <taxon>Cyberlindnera</taxon>
    </lineage>
</organism>
<gene>
    <name evidence="10" type="ORF">BN1211_6011</name>
    <name evidence="11" type="ORF">CYBJADRAFT_184363</name>
</gene>
<dbReference type="GO" id="GO:0000027">
    <property type="term" value="P:ribosomal large subunit assembly"/>
    <property type="evidence" value="ECO:0007669"/>
    <property type="project" value="TreeGrafter"/>
</dbReference>
<proteinExistence type="inferred from homology"/>
<protein>
    <recommendedName>
        <fullName evidence="4">Ribosome assembly protein 3</fullName>
    </recommendedName>
</protein>
<evidence type="ECO:0000256" key="4">
    <source>
        <dbReference type="ARBA" id="ARBA00015339"/>
    </source>
</evidence>
<name>A0A0H5C9G2_CYBJN</name>